<gene>
    <name evidence="7" type="primary">btuE</name>
    <name evidence="7" type="ORF">Rhal01_00988</name>
</gene>
<dbReference type="PROSITE" id="PS51352">
    <property type="entry name" value="THIOREDOXIN_2"/>
    <property type="match status" value="1"/>
</dbReference>
<evidence type="ECO:0000256" key="1">
    <source>
        <dbReference type="ARBA" id="ARBA00006926"/>
    </source>
</evidence>
<dbReference type="PANTHER" id="PTHR11592:SF40">
    <property type="entry name" value="THIOREDOXIN_GLUTATHIONE PEROXIDASE BTUE"/>
    <property type="match status" value="1"/>
</dbReference>
<protein>
    <recommendedName>
        <fullName evidence="4">Glutathione peroxidase</fullName>
    </recommendedName>
</protein>
<dbReference type="PANTHER" id="PTHR11592">
    <property type="entry name" value="GLUTATHIONE PEROXIDASE"/>
    <property type="match status" value="1"/>
</dbReference>
<sequence length="180" mass="19888">MMFKKLFALFSSAAISSVSASIYDVPLKTLVDDKDTSLAEHKGKVMLIVNVASKCGLTKQYAQLEELQKKYADKGFTVVGMPCNQFGKQEPGTGKEIETFCSTTYGVTFPIYGKLKVNGKERHDLYTILAGKDSPYPGLIKWNFTKFLISKDGKILARFSPRTTPDDAKVTEAIEAALKQ</sequence>
<organism evidence="7 8">
    <name type="scientific">Rubritalea halochordaticola</name>
    <dbReference type="NCBI Taxonomy" id="714537"/>
    <lineage>
        <taxon>Bacteria</taxon>
        <taxon>Pseudomonadati</taxon>
        <taxon>Verrucomicrobiota</taxon>
        <taxon>Verrucomicrobiia</taxon>
        <taxon>Verrucomicrobiales</taxon>
        <taxon>Rubritaleaceae</taxon>
        <taxon>Rubritalea</taxon>
    </lineage>
</organism>
<dbReference type="EMBL" id="BAABRL010000002">
    <property type="protein sequence ID" value="GAA5494824.1"/>
    <property type="molecule type" value="Genomic_DNA"/>
</dbReference>
<reference evidence="7 8" key="1">
    <citation type="submission" date="2024-02" db="EMBL/GenBank/DDBJ databases">
        <title>Rubritalea halochordaticola NBRC 107102.</title>
        <authorList>
            <person name="Ichikawa N."/>
            <person name="Katano-Makiyama Y."/>
            <person name="Hidaka K."/>
        </authorList>
    </citation>
    <scope>NUCLEOTIDE SEQUENCE [LARGE SCALE GENOMIC DNA]</scope>
    <source>
        <strain evidence="7 8">NBRC 107102</strain>
    </source>
</reference>
<name>A0ABP9UZN2_9BACT</name>
<proteinExistence type="inferred from homology"/>
<evidence type="ECO:0000259" key="6">
    <source>
        <dbReference type="PROSITE" id="PS51352"/>
    </source>
</evidence>
<dbReference type="PIRSF" id="PIRSF000303">
    <property type="entry name" value="Glutathion_perox"/>
    <property type="match status" value="1"/>
</dbReference>
<dbReference type="Proteomes" id="UP001424741">
    <property type="component" value="Unassembled WGS sequence"/>
</dbReference>
<dbReference type="InterPro" id="IPR036249">
    <property type="entry name" value="Thioredoxin-like_sf"/>
</dbReference>
<keyword evidence="3 4" id="KW-0560">Oxidoreductase</keyword>
<dbReference type="GO" id="GO:0004601">
    <property type="term" value="F:peroxidase activity"/>
    <property type="evidence" value="ECO:0007669"/>
    <property type="project" value="UniProtKB-KW"/>
</dbReference>
<dbReference type="CDD" id="cd00340">
    <property type="entry name" value="GSH_Peroxidase"/>
    <property type="match status" value="1"/>
</dbReference>
<evidence type="ECO:0000256" key="4">
    <source>
        <dbReference type="RuleBase" id="RU000499"/>
    </source>
</evidence>
<dbReference type="PRINTS" id="PR01011">
    <property type="entry name" value="GLUTPROXDASE"/>
</dbReference>
<feature type="signal peptide" evidence="5">
    <location>
        <begin position="1"/>
        <end position="20"/>
    </location>
</feature>
<evidence type="ECO:0000256" key="3">
    <source>
        <dbReference type="ARBA" id="ARBA00023002"/>
    </source>
</evidence>
<comment type="similarity">
    <text evidence="1 4">Belongs to the glutathione peroxidase family.</text>
</comment>
<dbReference type="InterPro" id="IPR013766">
    <property type="entry name" value="Thioredoxin_domain"/>
</dbReference>
<dbReference type="PROSITE" id="PS00460">
    <property type="entry name" value="GLUTATHIONE_PEROXID_1"/>
    <property type="match status" value="1"/>
</dbReference>
<comment type="caution">
    <text evidence="7">The sequence shown here is derived from an EMBL/GenBank/DDBJ whole genome shotgun (WGS) entry which is preliminary data.</text>
</comment>
<feature type="domain" description="Thioredoxin" evidence="6">
    <location>
        <begin position="16"/>
        <end position="179"/>
    </location>
</feature>
<keyword evidence="2 4" id="KW-0575">Peroxidase</keyword>
<dbReference type="Gene3D" id="3.40.30.10">
    <property type="entry name" value="Glutaredoxin"/>
    <property type="match status" value="1"/>
</dbReference>
<evidence type="ECO:0000313" key="7">
    <source>
        <dbReference type="EMBL" id="GAA5494824.1"/>
    </source>
</evidence>
<dbReference type="PROSITE" id="PS51355">
    <property type="entry name" value="GLUTATHIONE_PEROXID_3"/>
    <property type="match status" value="1"/>
</dbReference>
<evidence type="ECO:0000313" key="8">
    <source>
        <dbReference type="Proteomes" id="UP001424741"/>
    </source>
</evidence>
<dbReference type="InterPro" id="IPR000889">
    <property type="entry name" value="Glutathione_peroxidase"/>
</dbReference>
<dbReference type="SUPFAM" id="SSF52833">
    <property type="entry name" value="Thioredoxin-like"/>
    <property type="match status" value="1"/>
</dbReference>
<evidence type="ECO:0000256" key="2">
    <source>
        <dbReference type="ARBA" id="ARBA00022559"/>
    </source>
</evidence>
<accession>A0ABP9UZN2</accession>
<dbReference type="InterPro" id="IPR029759">
    <property type="entry name" value="GPX_AS"/>
</dbReference>
<dbReference type="Pfam" id="PF00255">
    <property type="entry name" value="GSHPx"/>
    <property type="match status" value="1"/>
</dbReference>
<evidence type="ECO:0000256" key="5">
    <source>
        <dbReference type="SAM" id="SignalP"/>
    </source>
</evidence>
<feature type="chain" id="PRO_5045198951" description="Glutathione peroxidase" evidence="5">
    <location>
        <begin position="21"/>
        <end position="180"/>
    </location>
</feature>
<keyword evidence="5" id="KW-0732">Signal</keyword>
<keyword evidence="8" id="KW-1185">Reference proteome</keyword>